<dbReference type="GO" id="GO:0004497">
    <property type="term" value="F:monooxygenase activity"/>
    <property type="evidence" value="ECO:0007669"/>
    <property type="project" value="UniProtKB-KW"/>
</dbReference>
<proteinExistence type="predicted"/>
<reference evidence="1" key="1">
    <citation type="submission" date="2022-11" db="EMBL/GenBank/DDBJ databases">
        <title>The characterization of three novel Bacteroidetes species and genomic analysis of their roles in tidal elemental geochemical cycles.</title>
        <authorList>
            <person name="Ma K.-J."/>
        </authorList>
    </citation>
    <scope>NUCLEOTIDE SEQUENCE</scope>
    <source>
        <strain evidence="1">M415</strain>
    </source>
</reference>
<dbReference type="RefSeq" id="WP_266010123.1">
    <property type="nucleotide sequence ID" value="NZ_JAPFQP010000001.1"/>
</dbReference>
<comment type="caution">
    <text evidence="1">The sequence shown here is derived from an EMBL/GenBank/DDBJ whole genome shotgun (WGS) entry which is preliminary data.</text>
</comment>
<keyword evidence="2" id="KW-1185">Reference proteome</keyword>
<keyword evidence="1" id="KW-0503">Monooxygenase</keyword>
<name>A0AAE3SMC0_9FLAO</name>
<dbReference type="Proteomes" id="UP001207116">
    <property type="component" value="Unassembled WGS sequence"/>
</dbReference>
<accession>A0AAE3SMC0</accession>
<dbReference type="EMBL" id="JAPFQP010000001">
    <property type="protein sequence ID" value="MCX2718126.1"/>
    <property type="molecule type" value="Genomic_DNA"/>
</dbReference>
<protein>
    <submittedName>
        <fullName evidence="1">Antibiotic biosynthesis monooxygenase</fullName>
    </submittedName>
</protein>
<dbReference type="AlphaFoldDB" id="A0AAE3SMC0"/>
<sequence length="110" mass="12837">MATHQKIIRTWSGWTTLENASAYEKFLVEEVFLDVKKKGVDGLEKVSISTLTHNEEVQFFLVLQFSTLEAVKKFAGENYKMAYIPEKAKQLLKRYDHTAKHFELKQELLL</sequence>
<evidence type="ECO:0000313" key="2">
    <source>
        <dbReference type="Proteomes" id="UP001207116"/>
    </source>
</evidence>
<keyword evidence="1" id="KW-0560">Oxidoreductase</keyword>
<organism evidence="1 2">
    <name type="scientific">Lentiprolixibacter aurantiacus</name>
    <dbReference type="NCBI Taxonomy" id="2993939"/>
    <lineage>
        <taxon>Bacteria</taxon>
        <taxon>Pseudomonadati</taxon>
        <taxon>Bacteroidota</taxon>
        <taxon>Flavobacteriia</taxon>
        <taxon>Flavobacteriales</taxon>
        <taxon>Flavobacteriaceae</taxon>
        <taxon>Lentiprolixibacter</taxon>
    </lineage>
</organism>
<gene>
    <name evidence="1" type="ORF">OO016_00810</name>
</gene>
<evidence type="ECO:0000313" key="1">
    <source>
        <dbReference type="EMBL" id="MCX2718126.1"/>
    </source>
</evidence>